<evidence type="ECO:0000256" key="1">
    <source>
        <dbReference type="SAM" id="MobiDB-lite"/>
    </source>
</evidence>
<protein>
    <submittedName>
        <fullName evidence="3">Uncharacterized protein</fullName>
    </submittedName>
</protein>
<dbReference type="RefSeq" id="WP_006653958.1">
    <property type="nucleotide sequence ID" value="NZ_AOIM01000037.1"/>
</dbReference>
<dbReference type="AlphaFoldDB" id="L9ZRU9"/>
<dbReference type="OrthoDB" id="205781at2157"/>
<keyword evidence="2" id="KW-1133">Transmembrane helix</keyword>
<evidence type="ECO:0000313" key="3">
    <source>
        <dbReference type="EMBL" id="ELY89059.1"/>
    </source>
</evidence>
<keyword evidence="2" id="KW-0812">Transmembrane</keyword>
<dbReference type="PATRIC" id="fig|1227493.4.peg.2802"/>
<feature type="transmembrane region" description="Helical" evidence="2">
    <location>
        <begin position="92"/>
        <end position="114"/>
    </location>
</feature>
<comment type="caution">
    <text evidence="3">The sequence shown here is derived from an EMBL/GenBank/DDBJ whole genome shotgun (WGS) entry which is preliminary data.</text>
</comment>
<evidence type="ECO:0000256" key="2">
    <source>
        <dbReference type="SAM" id="Phobius"/>
    </source>
</evidence>
<accession>L9ZRU9</accession>
<feature type="region of interest" description="Disordered" evidence="1">
    <location>
        <begin position="1"/>
        <end position="58"/>
    </location>
</feature>
<sequence length="118" mass="12561">MTSSDDGSYVHDPSAFDGDVDGDGDSDGAANATNKTGDSADETGPDWTENPQNPATVDRDFDWRGWVLVGVIIVAFLVAPISILLWPPTLNYFVALLILPLFPAALLAVTAVWATTRP</sequence>
<reference evidence="3 4" key="1">
    <citation type="journal article" date="2014" name="PLoS Genet.">
        <title>Phylogenetically driven sequencing of extremely halophilic archaea reveals strategies for static and dynamic osmo-response.</title>
        <authorList>
            <person name="Becker E.A."/>
            <person name="Seitzer P.M."/>
            <person name="Tritt A."/>
            <person name="Larsen D."/>
            <person name="Krusor M."/>
            <person name="Yao A.I."/>
            <person name="Wu D."/>
            <person name="Madern D."/>
            <person name="Eisen J.A."/>
            <person name="Darling A.E."/>
            <person name="Facciotti M.T."/>
        </authorList>
    </citation>
    <scope>NUCLEOTIDE SEQUENCE [LARGE SCALE GENOMIC DNA]</scope>
    <source>
        <strain evidence="3 4">JCM 10989</strain>
    </source>
</reference>
<dbReference type="InterPro" id="IPR058283">
    <property type="entry name" value="DUF7977"/>
</dbReference>
<keyword evidence="4" id="KW-1185">Reference proteome</keyword>
<dbReference type="STRING" id="1227493.C483_13950"/>
<dbReference type="Proteomes" id="UP000011519">
    <property type="component" value="Unassembled WGS sequence"/>
</dbReference>
<gene>
    <name evidence="3" type="ORF">C483_13950</name>
</gene>
<organism evidence="3 4">
    <name type="scientific">Natrialba hulunbeirensis JCM 10989</name>
    <dbReference type="NCBI Taxonomy" id="1227493"/>
    <lineage>
        <taxon>Archaea</taxon>
        <taxon>Methanobacteriati</taxon>
        <taxon>Methanobacteriota</taxon>
        <taxon>Stenosarchaea group</taxon>
        <taxon>Halobacteria</taxon>
        <taxon>Halobacteriales</taxon>
        <taxon>Natrialbaceae</taxon>
        <taxon>Natrialba</taxon>
    </lineage>
</organism>
<name>L9ZRU9_9EURY</name>
<proteinExistence type="predicted"/>
<feature type="transmembrane region" description="Helical" evidence="2">
    <location>
        <begin position="66"/>
        <end position="86"/>
    </location>
</feature>
<dbReference type="Pfam" id="PF25932">
    <property type="entry name" value="DUF7977"/>
    <property type="match status" value="1"/>
</dbReference>
<keyword evidence="2" id="KW-0472">Membrane</keyword>
<evidence type="ECO:0000313" key="4">
    <source>
        <dbReference type="Proteomes" id="UP000011519"/>
    </source>
</evidence>
<dbReference type="EMBL" id="AOIM01000037">
    <property type="protein sequence ID" value="ELY89059.1"/>
    <property type="molecule type" value="Genomic_DNA"/>
</dbReference>